<reference evidence="1 2" key="1">
    <citation type="submission" date="2014-08" db="EMBL/GenBank/DDBJ databases">
        <title>Genome sequence of Tetragenococcus muriaticus.</title>
        <authorList>
            <person name="Chuea-nongthon C."/>
            <person name="Rodtong S."/>
            <person name="Yongsawatdigul J."/>
            <person name="Steele J.L."/>
            <person name="Liu X.-y."/>
            <person name="Speers J."/>
            <person name="Glasner J.D."/>
            <person name="Neeno-Eckwall E.C."/>
        </authorList>
    </citation>
    <scope>NUCLEOTIDE SEQUENCE [LARGE SCALE GENOMIC DNA]</scope>
    <source>
        <strain evidence="1 2">3MR10-3</strain>
    </source>
</reference>
<protein>
    <submittedName>
        <fullName evidence="1">Uncharacterized protein</fullName>
    </submittedName>
</protein>
<dbReference type="Proteomes" id="UP000029381">
    <property type="component" value="Unassembled WGS sequence"/>
</dbReference>
<evidence type="ECO:0000313" key="2">
    <source>
        <dbReference type="Proteomes" id="UP000029381"/>
    </source>
</evidence>
<name>A0A091C5I5_9ENTE</name>
<sequence>MNQKQAALFLYLLEDLVFDRDFLLQQSVVFEVNGRLITGEFFSEESFFAPFISPEDQYAFKESFVSRTMPYNGVTDYNKPQIQNDLQKDLPSTFEKMKSFILDHKKYPELEKLRTTIADDAVIQKVQFLELTDQTFPFFIFPKESTFEPVSLLFELY</sequence>
<keyword evidence="2" id="KW-1185">Reference proteome</keyword>
<proteinExistence type="predicted"/>
<comment type="caution">
    <text evidence="1">The sequence shown here is derived from an EMBL/GenBank/DDBJ whole genome shotgun (WGS) entry which is preliminary data.</text>
</comment>
<accession>A0A091C5I5</accession>
<dbReference type="EMBL" id="JPVT01000069">
    <property type="protein sequence ID" value="KFN91900.1"/>
    <property type="molecule type" value="Genomic_DNA"/>
</dbReference>
<dbReference type="PATRIC" id="fig|1302648.3.peg.774"/>
<organism evidence="1 2">
    <name type="scientific">Tetragenococcus muriaticus 3MR10-3</name>
    <dbReference type="NCBI Taxonomy" id="1302648"/>
    <lineage>
        <taxon>Bacteria</taxon>
        <taxon>Bacillati</taxon>
        <taxon>Bacillota</taxon>
        <taxon>Bacilli</taxon>
        <taxon>Lactobacillales</taxon>
        <taxon>Enterococcaceae</taxon>
        <taxon>Tetragenococcus</taxon>
    </lineage>
</organism>
<dbReference type="AlphaFoldDB" id="A0A091C5I5"/>
<evidence type="ECO:0000313" key="1">
    <source>
        <dbReference type="EMBL" id="KFN91900.1"/>
    </source>
</evidence>
<gene>
    <name evidence="1" type="ORF">TMU3MR103_0796</name>
</gene>